<dbReference type="PROSITE" id="PS50948">
    <property type="entry name" value="PAN"/>
    <property type="match status" value="1"/>
</dbReference>
<name>A0AAP0Q5I0_9MAGN</name>
<dbReference type="InterPro" id="IPR001480">
    <property type="entry name" value="Bulb-type_lectin_dom"/>
</dbReference>
<dbReference type="InterPro" id="IPR003609">
    <property type="entry name" value="Pan_app"/>
</dbReference>
<keyword evidence="17" id="KW-1185">Reference proteome</keyword>
<evidence type="ECO:0000259" key="13">
    <source>
        <dbReference type="PROSITE" id="PS50026"/>
    </source>
</evidence>
<dbReference type="GO" id="GO:0016020">
    <property type="term" value="C:membrane"/>
    <property type="evidence" value="ECO:0007669"/>
    <property type="project" value="UniProtKB-SubCell"/>
</dbReference>
<dbReference type="InterPro" id="IPR036426">
    <property type="entry name" value="Bulb-type_lectin_dom_sf"/>
</dbReference>
<dbReference type="SMART" id="SM00108">
    <property type="entry name" value="B_lectin"/>
    <property type="match status" value="1"/>
</dbReference>
<dbReference type="AlphaFoldDB" id="A0AAP0Q5I0"/>
<dbReference type="PANTHER" id="PTHR47974:SF3">
    <property type="entry name" value="RECEPTOR-LIKE SERINE_THREONINE-PROTEIN KINASE"/>
    <property type="match status" value="1"/>
</dbReference>
<evidence type="ECO:0000256" key="11">
    <source>
        <dbReference type="SAM" id="Phobius"/>
    </source>
</evidence>
<feature type="signal peptide" evidence="12">
    <location>
        <begin position="1"/>
        <end position="21"/>
    </location>
</feature>
<dbReference type="SUPFAM" id="SSF51110">
    <property type="entry name" value="alpha-D-mannose-specific plant lectins"/>
    <property type="match status" value="1"/>
</dbReference>
<evidence type="ECO:0000256" key="10">
    <source>
        <dbReference type="PROSITE-ProRule" id="PRU00076"/>
    </source>
</evidence>
<comment type="subcellular location">
    <subcellularLocation>
        <location evidence="1">Membrane</location>
        <topology evidence="1">Single-pass membrane protein</topology>
    </subcellularLocation>
</comment>
<protein>
    <recommendedName>
        <fullName evidence="2">non-specific serine/threonine protein kinase</fullName>
        <ecNumber evidence="2">2.7.11.1</ecNumber>
    </recommendedName>
</protein>
<dbReference type="PANTHER" id="PTHR47974">
    <property type="entry name" value="OS07G0415500 PROTEIN"/>
    <property type="match status" value="1"/>
</dbReference>
<gene>
    <name evidence="16" type="ORF">Scep_002989</name>
</gene>
<dbReference type="PROSITE" id="PS50927">
    <property type="entry name" value="BULB_LECTIN"/>
    <property type="match status" value="1"/>
</dbReference>
<evidence type="ECO:0000313" key="16">
    <source>
        <dbReference type="EMBL" id="KAK9167798.1"/>
    </source>
</evidence>
<dbReference type="Pfam" id="PF01453">
    <property type="entry name" value="B_lectin"/>
    <property type="match status" value="1"/>
</dbReference>
<feature type="chain" id="PRO_5043032896" description="non-specific serine/threonine protein kinase" evidence="12">
    <location>
        <begin position="22"/>
        <end position="613"/>
    </location>
</feature>
<feature type="transmembrane region" description="Helical" evidence="11">
    <location>
        <begin position="452"/>
        <end position="479"/>
    </location>
</feature>
<keyword evidence="3 11" id="KW-0812">Transmembrane</keyword>
<comment type="caution">
    <text evidence="10">Lacks conserved residue(s) required for the propagation of feature annotation.</text>
</comment>
<evidence type="ECO:0000256" key="5">
    <source>
        <dbReference type="ARBA" id="ARBA00022989"/>
    </source>
</evidence>
<evidence type="ECO:0000256" key="6">
    <source>
        <dbReference type="ARBA" id="ARBA00023136"/>
    </source>
</evidence>
<dbReference type="InterPro" id="IPR000858">
    <property type="entry name" value="S_locus_glycoprot_dom"/>
</dbReference>
<dbReference type="EMBL" id="JBBNAG010000001">
    <property type="protein sequence ID" value="KAK9167798.1"/>
    <property type="molecule type" value="Genomic_DNA"/>
</dbReference>
<sequence length="613" mass="69000">MEQLVLAFLLMMDIFLQSSYATLPHSLSKGSSLSVEKPNDVLKSSNGVFAAGFHSVGDNAYCFAVWFTQSAANSTIVWMANRDQPVNGRGSVVSLLGDGNLVLRDVGEIDTWESNTRWLSQVELALLDTGNLVLQTPDNDILWESFKFPTDTLLPYQQITRHAKLISPRSKSNYSSGWYSFYFDNDNLLHLLYNGPETSSAYWPDPSNCWPLGRYKFNNSRVAFFNSSGDFQSSDQFVFSAADLGIGPKRRLTMDFDGNLRLYSLQEKEGKWLVSWQAFSQPCSVHGVCGPNSICVHGLETISCSCLPGFKVKYAHDWSYGCEPKFNLSFDVTEWIFFALPNVNIYGFDLGTPLPKSEGECKKICVQSNSTCKAVSYINGTCQMKSMLFNAVRSPNLEGITYLMLPKNSLQSYNESEEKSTQAAPNCPSSSTSTTDIQLLERVYLHNQGNQFLLYLLWFVTVIGGIELFCICIGFFYLYRARGHTRRVYQGYDLFVAAAGFRKFTYNELKKATWSFSQEIGRGGYGIVYKGVLSDGRLVTWVREKNINASSSSNDHDIASTIEEILDPRVDAQYSMAKMEVLLAVALQCVQEEKDRRPTMSKVVEMLTRHDYT</sequence>
<feature type="domain" description="Apple" evidence="15">
    <location>
        <begin position="322"/>
        <end position="409"/>
    </location>
</feature>
<feature type="domain" description="EGF-like" evidence="13">
    <location>
        <begin position="279"/>
        <end position="316"/>
    </location>
</feature>
<dbReference type="CDD" id="cd00053">
    <property type="entry name" value="EGF"/>
    <property type="match status" value="1"/>
</dbReference>
<dbReference type="Pfam" id="PF00954">
    <property type="entry name" value="S_locus_glycop"/>
    <property type="match status" value="1"/>
</dbReference>
<evidence type="ECO:0000256" key="8">
    <source>
        <dbReference type="ARBA" id="ARBA00047899"/>
    </source>
</evidence>
<keyword evidence="4 12" id="KW-0732">Signal</keyword>
<feature type="domain" description="Bulb-type lectin" evidence="14">
    <location>
        <begin position="18"/>
        <end position="147"/>
    </location>
</feature>
<proteinExistence type="predicted"/>
<evidence type="ECO:0000256" key="7">
    <source>
        <dbReference type="ARBA" id="ARBA00023157"/>
    </source>
</evidence>
<organism evidence="16 17">
    <name type="scientific">Stephania cephalantha</name>
    <dbReference type="NCBI Taxonomy" id="152367"/>
    <lineage>
        <taxon>Eukaryota</taxon>
        <taxon>Viridiplantae</taxon>
        <taxon>Streptophyta</taxon>
        <taxon>Embryophyta</taxon>
        <taxon>Tracheophyta</taxon>
        <taxon>Spermatophyta</taxon>
        <taxon>Magnoliopsida</taxon>
        <taxon>Ranunculales</taxon>
        <taxon>Menispermaceae</taxon>
        <taxon>Menispermoideae</taxon>
        <taxon>Cissampelideae</taxon>
        <taxon>Stephania</taxon>
    </lineage>
</organism>
<evidence type="ECO:0000256" key="2">
    <source>
        <dbReference type="ARBA" id="ARBA00012513"/>
    </source>
</evidence>
<evidence type="ECO:0000256" key="1">
    <source>
        <dbReference type="ARBA" id="ARBA00004167"/>
    </source>
</evidence>
<dbReference type="GO" id="GO:0004674">
    <property type="term" value="F:protein serine/threonine kinase activity"/>
    <property type="evidence" value="ECO:0007669"/>
    <property type="project" value="UniProtKB-EC"/>
</dbReference>
<evidence type="ECO:0000259" key="14">
    <source>
        <dbReference type="PROSITE" id="PS50927"/>
    </source>
</evidence>
<evidence type="ECO:0000313" key="17">
    <source>
        <dbReference type="Proteomes" id="UP001419268"/>
    </source>
</evidence>
<keyword evidence="6 11" id="KW-0472">Membrane</keyword>
<comment type="caution">
    <text evidence="16">The sequence shown here is derived from an EMBL/GenBank/DDBJ whole genome shotgun (WGS) entry which is preliminary data.</text>
</comment>
<dbReference type="InterPro" id="IPR000742">
    <property type="entry name" value="EGF"/>
</dbReference>
<dbReference type="Proteomes" id="UP001419268">
    <property type="component" value="Unassembled WGS sequence"/>
</dbReference>
<evidence type="ECO:0000256" key="3">
    <source>
        <dbReference type="ARBA" id="ARBA00022692"/>
    </source>
</evidence>
<reference evidence="16 17" key="1">
    <citation type="submission" date="2024-01" db="EMBL/GenBank/DDBJ databases">
        <title>Genome assemblies of Stephania.</title>
        <authorList>
            <person name="Yang L."/>
        </authorList>
    </citation>
    <scope>NUCLEOTIDE SEQUENCE [LARGE SCALE GENOMIC DNA]</scope>
    <source>
        <strain evidence="16">JXDWG</strain>
        <tissue evidence="16">Leaf</tissue>
    </source>
</reference>
<dbReference type="EC" id="2.7.11.1" evidence="2"/>
<comment type="catalytic activity">
    <reaction evidence="9">
        <text>L-seryl-[protein] + ATP = O-phospho-L-seryl-[protein] + ADP + H(+)</text>
        <dbReference type="Rhea" id="RHEA:17989"/>
        <dbReference type="Rhea" id="RHEA-COMP:9863"/>
        <dbReference type="Rhea" id="RHEA-COMP:11604"/>
        <dbReference type="ChEBI" id="CHEBI:15378"/>
        <dbReference type="ChEBI" id="CHEBI:29999"/>
        <dbReference type="ChEBI" id="CHEBI:30616"/>
        <dbReference type="ChEBI" id="CHEBI:83421"/>
        <dbReference type="ChEBI" id="CHEBI:456216"/>
        <dbReference type="EC" id="2.7.11.1"/>
    </reaction>
</comment>
<keyword evidence="5 11" id="KW-1133">Transmembrane helix</keyword>
<comment type="catalytic activity">
    <reaction evidence="8">
        <text>L-threonyl-[protein] + ATP = O-phospho-L-threonyl-[protein] + ADP + H(+)</text>
        <dbReference type="Rhea" id="RHEA:46608"/>
        <dbReference type="Rhea" id="RHEA-COMP:11060"/>
        <dbReference type="Rhea" id="RHEA-COMP:11605"/>
        <dbReference type="ChEBI" id="CHEBI:15378"/>
        <dbReference type="ChEBI" id="CHEBI:30013"/>
        <dbReference type="ChEBI" id="CHEBI:30616"/>
        <dbReference type="ChEBI" id="CHEBI:61977"/>
        <dbReference type="ChEBI" id="CHEBI:456216"/>
        <dbReference type="EC" id="2.7.11.1"/>
    </reaction>
</comment>
<dbReference type="PROSITE" id="PS50026">
    <property type="entry name" value="EGF_3"/>
    <property type="match status" value="1"/>
</dbReference>
<dbReference type="CDD" id="cd00028">
    <property type="entry name" value="B_lectin"/>
    <property type="match status" value="1"/>
</dbReference>
<evidence type="ECO:0000256" key="12">
    <source>
        <dbReference type="SAM" id="SignalP"/>
    </source>
</evidence>
<dbReference type="GO" id="GO:0048544">
    <property type="term" value="P:recognition of pollen"/>
    <property type="evidence" value="ECO:0007669"/>
    <property type="project" value="InterPro"/>
</dbReference>
<evidence type="ECO:0000256" key="4">
    <source>
        <dbReference type="ARBA" id="ARBA00022729"/>
    </source>
</evidence>
<accession>A0AAP0Q5I0</accession>
<keyword evidence="7" id="KW-1015">Disulfide bond</keyword>
<dbReference type="Gene3D" id="2.90.10.10">
    <property type="entry name" value="Bulb-type lectin domain"/>
    <property type="match status" value="1"/>
</dbReference>
<dbReference type="Gene3D" id="3.30.200.20">
    <property type="entry name" value="Phosphorylase Kinase, domain 1"/>
    <property type="match status" value="1"/>
</dbReference>
<evidence type="ECO:0000259" key="15">
    <source>
        <dbReference type="PROSITE" id="PS50948"/>
    </source>
</evidence>
<keyword evidence="10" id="KW-0245">EGF-like domain</keyword>
<evidence type="ECO:0000256" key="9">
    <source>
        <dbReference type="ARBA" id="ARBA00048679"/>
    </source>
</evidence>